<name>A0A6N9YM71_9ACTN</name>
<dbReference type="Pfam" id="PF12823">
    <property type="entry name" value="DUF3817"/>
    <property type="match status" value="1"/>
</dbReference>
<comment type="caution">
    <text evidence="8">The sequence shown here is derived from an EMBL/GenBank/DDBJ whole genome shotgun (WGS) entry which is preliminary data.</text>
</comment>
<feature type="transmembrane region" description="Helical" evidence="6">
    <location>
        <begin position="12"/>
        <end position="30"/>
    </location>
</feature>
<dbReference type="PANTHER" id="PTHR40077:SF1">
    <property type="entry name" value="MEMBRANE PROTEIN"/>
    <property type="match status" value="1"/>
</dbReference>
<evidence type="ECO:0000256" key="3">
    <source>
        <dbReference type="ARBA" id="ARBA00022692"/>
    </source>
</evidence>
<gene>
    <name evidence="8" type="ORF">G1H11_11935</name>
</gene>
<evidence type="ECO:0000256" key="2">
    <source>
        <dbReference type="ARBA" id="ARBA00022475"/>
    </source>
</evidence>
<organism evidence="8 9">
    <name type="scientific">Phytoactinopolyspora alkaliphila</name>
    <dbReference type="NCBI Taxonomy" id="1783498"/>
    <lineage>
        <taxon>Bacteria</taxon>
        <taxon>Bacillati</taxon>
        <taxon>Actinomycetota</taxon>
        <taxon>Actinomycetes</taxon>
        <taxon>Jiangellales</taxon>
        <taxon>Jiangellaceae</taxon>
        <taxon>Phytoactinopolyspora</taxon>
    </lineage>
</organism>
<keyword evidence="4 6" id="KW-1133">Transmembrane helix</keyword>
<keyword evidence="5 6" id="KW-0472">Membrane</keyword>
<evidence type="ECO:0000256" key="1">
    <source>
        <dbReference type="ARBA" id="ARBA00004651"/>
    </source>
</evidence>
<dbReference type="RefSeq" id="WP_163818764.1">
    <property type="nucleotide sequence ID" value="NZ_JAAGOB010000005.1"/>
</dbReference>
<accession>A0A6N9YM71</accession>
<reference evidence="8 9" key="1">
    <citation type="submission" date="2020-02" db="EMBL/GenBank/DDBJ databases">
        <authorList>
            <person name="Li X.-J."/>
            <person name="Feng X.-M."/>
        </authorList>
    </citation>
    <scope>NUCLEOTIDE SEQUENCE [LARGE SCALE GENOMIC DNA]</scope>
    <source>
        <strain evidence="8 9">CGMCC 4.7225</strain>
    </source>
</reference>
<dbReference type="AlphaFoldDB" id="A0A6N9YM71"/>
<protein>
    <submittedName>
        <fullName evidence="8">DUF3817 domain-containing protein</fullName>
    </submittedName>
</protein>
<keyword evidence="3 6" id="KW-0812">Transmembrane</keyword>
<dbReference type="PANTHER" id="PTHR40077">
    <property type="entry name" value="MEMBRANE PROTEIN-RELATED"/>
    <property type="match status" value="1"/>
</dbReference>
<dbReference type="NCBIfam" id="TIGR03954">
    <property type="entry name" value="integ_memb_HG"/>
    <property type="match status" value="1"/>
</dbReference>
<evidence type="ECO:0000256" key="5">
    <source>
        <dbReference type="ARBA" id="ARBA00023136"/>
    </source>
</evidence>
<evidence type="ECO:0000313" key="8">
    <source>
        <dbReference type="EMBL" id="NED96020.1"/>
    </source>
</evidence>
<keyword evidence="9" id="KW-1185">Reference proteome</keyword>
<feature type="transmembrane region" description="Helical" evidence="6">
    <location>
        <begin position="42"/>
        <end position="60"/>
    </location>
</feature>
<dbReference type="InterPro" id="IPR023845">
    <property type="entry name" value="DUF3817_TM"/>
</dbReference>
<evidence type="ECO:0000259" key="7">
    <source>
        <dbReference type="Pfam" id="PF12823"/>
    </source>
</evidence>
<keyword evidence="2" id="KW-1003">Cell membrane</keyword>
<evidence type="ECO:0000256" key="6">
    <source>
        <dbReference type="SAM" id="Phobius"/>
    </source>
</evidence>
<evidence type="ECO:0000313" key="9">
    <source>
        <dbReference type="Proteomes" id="UP000469185"/>
    </source>
</evidence>
<evidence type="ECO:0000256" key="4">
    <source>
        <dbReference type="ARBA" id="ARBA00022989"/>
    </source>
</evidence>
<comment type="subcellular location">
    <subcellularLocation>
        <location evidence="1">Cell membrane</location>
        <topology evidence="1">Multi-pass membrane protein</topology>
    </subcellularLocation>
</comment>
<sequence length="107" mass="11543">MNHRTFFRTAAVVEAVTWLGLLGGMIMKYGPPDNEIGVEVFGPLHGIAFIVYLIAVATVFRRFRWSWGTTTLAVAAAVPPVCTVVFDTWASRTGRLGTGSTPVPSGM</sequence>
<dbReference type="GO" id="GO:0005886">
    <property type="term" value="C:plasma membrane"/>
    <property type="evidence" value="ECO:0007669"/>
    <property type="project" value="UniProtKB-SubCell"/>
</dbReference>
<dbReference type="EMBL" id="JAAGOB010000005">
    <property type="protein sequence ID" value="NED96020.1"/>
    <property type="molecule type" value="Genomic_DNA"/>
</dbReference>
<proteinExistence type="predicted"/>
<feature type="domain" description="DUF3817" evidence="7">
    <location>
        <begin position="5"/>
        <end position="92"/>
    </location>
</feature>
<dbReference type="Proteomes" id="UP000469185">
    <property type="component" value="Unassembled WGS sequence"/>
</dbReference>